<evidence type="ECO:0000313" key="3">
    <source>
        <dbReference type="Proteomes" id="UP000027822"/>
    </source>
</evidence>
<name>A0A073K458_9BACI</name>
<keyword evidence="3" id="KW-1185">Reference proteome</keyword>
<dbReference type="InterPro" id="IPR029432">
    <property type="entry name" value="Gp28/Gp37-like_dom"/>
</dbReference>
<dbReference type="RefSeq" id="WP_034644396.1">
    <property type="nucleotide sequence ID" value="NZ_JOTN01000067.1"/>
</dbReference>
<evidence type="ECO:0000259" key="1">
    <source>
        <dbReference type="Pfam" id="PF14594"/>
    </source>
</evidence>
<protein>
    <recommendedName>
        <fullName evidence="1">Gp28/Gp37-like domain-containing protein</fullName>
    </recommendedName>
</protein>
<dbReference type="EMBL" id="JOTN01000067">
    <property type="protein sequence ID" value="KEK17053.1"/>
    <property type="molecule type" value="Genomic_DNA"/>
</dbReference>
<sequence>MELMVFNKQFELQGIIDVFRSLRWRTEFYKVGESELHLTLPEDEGETLHILSLLMKDNLLVKSDSLEEAVVIEGAVIDEQDSETIVVTGSKLDGMIGDRFVWGEQKHTGTIEHVMKQFVVKNAISPTKSQRVIPNMVISPNRNISKAASEVNSWKDLGLLIEELALKYDIGWRVLFDLANKKYVFDVFEGKNRSINQ</sequence>
<dbReference type="Proteomes" id="UP000027822">
    <property type="component" value="Unassembled WGS sequence"/>
</dbReference>
<comment type="caution">
    <text evidence="2">The sequence shown here is derived from an EMBL/GenBank/DDBJ whole genome shotgun (WGS) entry which is preliminary data.</text>
</comment>
<dbReference type="STRING" id="574376.BAMA_21500"/>
<evidence type="ECO:0000313" key="2">
    <source>
        <dbReference type="EMBL" id="KEK17053.1"/>
    </source>
</evidence>
<reference evidence="2 3" key="1">
    <citation type="submission" date="2014-06" db="EMBL/GenBank/DDBJ databases">
        <title>Draft genome sequence of Bacillus manliponensis JCM 15802 (MCCC 1A00708).</title>
        <authorList>
            <person name="Lai Q."/>
            <person name="Liu Y."/>
            <person name="Shao Z."/>
        </authorList>
    </citation>
    <scope>NUCLEOTIDE SEQUENCE [LARGE SCALE GENOMIC DNA]</scope>
    <source>
        <strain evidence="2 3">JCM 15802</strain>
    </source>
</reference>
<dbReference type="Pfam" id="PF14594">
    <property type="entry name" value="Sipho_Gp37"/>
    <property type="match status" value="1"/>
</dbReference>
<proteinExistence type="predicted"/>
<feature type="domain" description="Gp28/Gp37-like" evidence="1">
    <location>
        <begin position="3"/>
        <end position="194"/>
    </location>
</feature>
<gene>
    <name evidence="2" type="ORF">BAMA_21500</name>
</gene>
<feature type="non-terminal residue" evidence="2">
    <location>
        <position position="197"/>
    </location>
</feature>
<organism evidence="2 3">
    <name type="scientific">Bacillus manliponensis</name>
    <dbReference type="NCBI Taxonomy" id="574376"/>
    <lineage>
        <taxon>Bacteria</taxon>
        <taxon>Bacillati</taxon>
        <taxon>Bacillota</taxon>
        <taxon>Bacilli</taxon>
        <taxon>Bacillales</taxon>
        <taxon>Bacillaceae</taxon>
        <taxon>Bacillus</taxon>
        <taxon>Bacillus cereus group</taxon>
    </lineage>
</organism>
<accession>A0A073K458</accession>
<dbReference type="eggNOG" id="ENOG502Z9TX">
    <property type="taxonomic scope" value="Bacteria"/>
</dbReference>
<dbReference type="AlphaFoldDB" id="A0A073K458"/>